<gene>
    <name evidence="4" type="primary">LOC105229635</name>
</gene>
<accession>A0A6I9V881</accession>
<dbReference type="GeneID" id="105229635"/>
<evidence type="ECO:0000256" key="1">
    <source>
        <dbReference type="SAM" id="MobiDB-lite"/>
    </source>
</evidence>
<dbReference type="SUPFAM" id="SSF58100">
    <property type="entry name" value="Bacterial hemolysins"/>
    <property type="match status" value="1"/>
</dbReference>
<evidence type="ECO:0000313" key="3">
    <source>
        <dbReference type="Proteomes" id="UP001652620"/>
    </source>
</evidence>
<dbReference type="Proteomes" id="UP001652620">
    <property type="component" value="Chromosome 1"/>
</dbReference>
<reference evidence="3" key="1">
    <citation type="submission" date="2025-05" db="UniProtKB">
        <authorList>
            <consortium name="RefSeq"/>
        </authorList>
    </citation>
    <scope>NUCLEOTIDE SEQUENCE [LARGE SCALE GENOMIC DNA]</scope>
</reference>
<feature type="region of interest" description="Disordered" evidence="1">
    <location>
        <begin position="284"/>
        <end position="314"/>
    </location>
</feature>
<dbReference type="KEGG" id="bdr:105229635"/>
<name>A0A6I9V881_BACDO</name>
<evidence type="ECO:0000256" key="2">
    <source>
        <dbReference type="SAM" id="SignalP"/>
    </source>
</evidence>
<feature type="signal peptide" evidence="2">
    <location>
        <begin position="1"/>
        <end position="18"/>
    </location>
</feature>
<dbReference type="Gene3D" id="1.20.1170.10">
    <property type="match status" value="1"/>
</dbReference>
<protein>
    <submittedName>
        <fullName evidence="4">Uncharacterized protein LOC105229635</fullName>
    </submittedName>
</protein>
<reference evidence="4" key="2">
    <citation type="submission" date="2025-08" db="UniProtKB">
        <authorList>
            <consortium name="RefSeq"/>
        </authorList>
    </citation>
    <scope>IDENTIFICATION</scope>
    <source>
        <tissue evidence="4">Adult</tissue>
    </source>
</reference>
<dbReference type="RefSeq" id="XP_011208352.4">
    <property type="nucleotide sequence ID" value="XM_011210050.4"/>
</dbReference>
<sequence>MKLLFITLSAILGNFAIAAVLQTTAQPPTETQSVESNLYLNKLQSKSHLVRELKTDLQRFKTDRKLSDETEKLNDYSATYSSKVQTLVSGIRPLILTYRDSVVDAISGTYEWCSSADILLDAVLKTFVTNDTDSRYEVLHGLFDIDFAADLMSKLKKTTDTLHSASDLVSNILNEFDSDSIVQSPLFEVLLRQELLNDENKRYSGVLIDTLVTAMKKFIKNPELLQQELSLTGLADAVGSLVSTHVNQQQEPRQLTNQQQYGQHLNNQQQEPRQLTNQQQYGQHLNNQQQEPRQLTNQQQYGQHLNNQQKQSTTEQTTADAQLYVQYRDRVLAQFQLTKNFFNDYKRTIDSTISSIDGLEAKILGKNQQSSPNNRGASTNNLMKNAARALKTNCKQFTTLRLYA</sequence>
<dbReference type="OrthoDB" id="8081395at2759"/>
<dbReference type="InParanoid" id="A0A6I9V881"/>
<proteinExistence type="predicted"/>
<keyword evidence="3" id="KW-1185">Reference proteome</keyword>
<keyword evidence="2" id="KW-0732">Signal</keyword>
<feature type="chain" id="PRO_5046057411" evidence="2">
    <location>
        <begin position="19"/>
        <end position="404"/>
    </location>
</feature>
<organism evidence="3 4">
    <name type="scientific">Bactrocera dorsalis</name>
    <name type="common">Oriental fruit fly</name>
    <name type="synonym">Dacus dorsalis</name>
    <dbReference type="NCBI Taxonomy" id="27457"/>
    <lineage>
        <taxon>Eukaryota</taxon>
        <taxon>Metazoa</taxon>
        <taxon>Ecdysozoa</taxon>
        <taxon>Arthropoda</taxon>
        <taxon>Hexapoda</taxon>
        <taxon>Insecta</taxon>
        <taxon>Pterygota</taxon>
        <taxon>Neoptera</taxon>
        <taxon>Endopterygota</taxon>
        <taxon>Diptera</taxon>
        <taxon>Brachycera</taxon>
        <taxon>Muscomorpha</taxon>
        <taxon>Tephritoidea</taxon>
        <taxon>Tephritidae</taxon>
        <taxon>Bactrocera</taxon>
        <taxon>Bactrocera</taxon>
    </lineage>
</organism>
<evidence type="ECO:0000313" key="4">
    <source>
        <dbReference type="RefSeq" id="XP_011208352.4"/>
    </source>
</evidence>
<dbReference type="AlphaFoldDB" id="A0A6I9V881"/>
<feature type="compositionally biased region" description="Low complexity" evidence="1">
    <location>
        <begin position="297"/>
        <end position="311"/>
    </location>
</feature>